<feature type="compositionally biased region" description="Gly residues" evidence="2">
    <location>
        <begin position="2638"/>
        <end position="2647"/>
    </location>
</feature>
<feature type="compositionally biased region" description="Low complexity" evidence="2">
    <location>
        <begin position="209"/>
        <end position="227"/>
    </location>
</feature>
<feature type="region of interest" description="Disordered" evidence="2">
    <location>
        <begin position="3079"/>
        <end position="3099"/>
    </location>
</feature>
<dbReference type="InterPro" id="IPR009060">
    <property type="entry name" value="UBA-like_sf"/>
</dbReference>
<evidence type="ECO:0000313" key="6">
    <source>
        <dbReference type="Proteomes" id="UP001075354"/>
    </source>
</evidence>
<feature type="domain" description="UBA" evidence="4">
    <location>
        <begin position="1431"/>
        <end position="1470"/>
    </location>
</feature>
<dbReference type="InterPro" id="IPR025527">
    <property type="entry name" value="HUWE1/Rev1_UBM"/>
</dbReference>
<feature type="compositionally biased region" description="Low complexity" evidence="2">
    <location>
        <begin position="3124"/>
        <end position="3151"/>
    </location>
</feature>
<feature type="region of interest" description="Disordered" evidence="2">
    <location>
        <begin position="544"/>
        <end position="592"/>
    </location>
</feature>
<feature type="transmembrane region" description="Helical" evidence="3">
    <location>
        <begin position="119"/>
        <end position="141"/>
    </location>
</feature>
<dbReference type="PANTHER" id="PTHR24216">
    <property type="entry name" value="PAXILLIN-RELATED"/>
    <property type="match status" value="1"/>
</dbReference>
<feature type="region of interest" description="Disordered" evidence="2">
    <location>
        <begin position="1631"/>
        <end position="1652"/>
    </location>
</feature>
<dbReference type="Pfam" id="PF06025">
    <property type="entry name" value="DUF913"/>
    <property type="match status" value="1"/>
</dbReference>
<reference evidence="5" key="1">
    <citation type="submission" date="2022-12" db="EMBL/GenBank/DDBJ databases">
        <title>Chromosome-level genome assembly of the bean flower thrips Megalurothrips usitatus.</title>
        <authorList>
            <person name="Ma L."/>
            <person name="Liu Q."/>
            <person name="Li H."/>
            <person name="Cai W."/>
        </authorList>
    </citation>
    <scope>NUCLEOTIDE SEQUENCE</scope>
    <source>
        <strain evidence="5">Cailab_2022a</strain>
    </source>
</reference>
<dbReference type="GO" id="GO:0016740">
    <property type="term" value="F:transferase activity"/>
    <property type="evidence" value="ECO:0007669"/>
    <property type="project" value="UniProtKB-KW"/>
</dbReference>
<feature type="compositionally biased region" description="Basic and acidic residues" evidence="2">
    <location>
        <begin position="1079"/>
        <end position="1091"/>
    </location>
</feature>
<keyword evidence="6" id="KW-1185">Reference proteome</keyword>
<feature type="region of interest" description="Disordered" evidence="2">
    <location>
        <begin position="2082"/>
        <end position="2140"/>
    </location>
</feature>
<gene>
    <name evidence="5" type="ORF">ONE63_005490</name>
</gene>
<feature type="compositionally biased region" description="Low complexity" evidence="2">
    <location>
        <begin position="3079"/>
        <end position="3092"/>
    </location>
</feature>
<feature type="region of interest" description="Disordered" evidence="2">
    <location>
        <begin position="209"/>
        <end position="239"/>
    </location>
</feature>
<feature type="region of interest" description="Disordered" evidence="2">
    <location>
        <begin position="2310"/>
        <end position="2339"/>
    </location>
</feature>
<feature type="compositionally biased region" description="Basic and acidic residues" evidence="2">
    <location>
        <begin position="1399"/>
        <end position="1410"/>
    </location>
</feature>
<dbReference type="Gene3D" id="6.10.250.1630">
    <property type="match status" value="1"/>
</dbReference>
<dbReference type="PROSITE" id="PS50030">
    <property type="entry name" value="UBA"/>
    <property type="match status" value="1"/>
</dbReference>
<feature type="compositionally biased region" description="Low complexity" evidence="2">
    <location>
        <begin position="2284"/>
        <end position="2295"/>
    </location>
</feature>
<feature type="compositionally biased region" description="Polar residues" evidence="2">
    <location>
        <begin position="3238"/>
        <end position="3257"/>
    </location>
</feature>
<dbReference type="InterPro" id="IPR010309">
    <property type="entry name" value="E3_Ub_ligase_DUF908"/>
</dbReference>
<feature type="region of interest" description="Disordered" evidence="2">
    <location>
        <begin position="2166"/>
        <end position="2295"/>
    </location>
</feature>
<feature type="region of interest" description="Disordered" evidence="2">
    <location>
        <begin position="2800"/>
        <end position="2828"/>
    </location>
</feature>
<dbReference type="Pfam" id="PF14377">
    <property type="entry name" value="UBM"/>
    <property type="match status" value="3"/>
</dbReference>
<feature type="region of interest" description="Disordered" evidence="2">
    <location>
        <begin position="1124"/>
        <end position="1148"/>
    </location>
</feature>
<dbReference type="EMBL" id="JAPTSV010000002">
    <property type="protein sequence ID" value="KAJ1530610.1"/>
    <property type="molecule type" value="Genomic_DNA"/>
</dbReference>
<feature type="region of interest" description="Disordered" evidence="2">
    <location>
        <begin position="811"/>
        <end position="871"/>
    </location>
</feature>
<feature type="region of interest" description="Disordered" evidence="2">
    <location>
        <begin position="1740"/>
        <end position="1792"/>
    </location>
</feature>
<evidence type="ECO:0000256" key="3">
    <source>
        <dbReference type="SAM" id="Phobius"/>
    </source>
</evidence>
<feature type="compositionally biased region" description="Acidic residues" evidence="2">
    <location>
        <begin position="835"/>
        <end position="845"/>
    </location>
</feature>
<feature type="region of interest" description="Disordered" evidence="2">
    <location>
        <begin position="2726"/>
        <end position="2783"/>
    </location>
</feature>
<organism evidence="5 6">
    <name type="scientific">Megalurothrips usitatus</name>
    <name type="common">bean blossom thrips</name>
    <dbReference type="NCBI Taxonomy" id="439358"/>
    <lineage>
        <taxon>Eukaryota</taxon>
        <taxon>Metazoa</taxon>
        <taxon>Ecdysozoa</taxon>
        <taxon>Arthropoda</taxon>
        <taxon>Hexapoda</taxon>
        <taxon>Insecta</taxon>
        <taxon>Pterygota</taxon>
        <taxon>Neoptera</taxon>
        <taxon>Paraneoptera</taxon>
        <taxon>Thysanoptera</taxon>
        <taxon>Terebrantia</taxon>
        <taxon>Thripoidea</taxon>
        <taxon>Thripidae</taxon>
        <taxon>Megalurothrips</taxon>
    </lineage>
</organism>
<dbReference type="FunFam" id="1.10.8.10:FF:000019">
    <property type="entry name" value="Putative e3 ubiquitin-protein ligase huwe1 isoform x2"/>
    <property type="match status" value="1"/>
</dbReference>
<feature type="compositionally biased region" description="Low complexity" evidence="2">
    <location>
        <begin position="2193"/>
        <end position="2211"/>
    </location>
</feature>
<evidence type="ECO:0000313" key="5">
    <source>
        <dbReference type="EMBL" id="KAJ1530610.1"/>
    </source>
</evidence>
<feature type="compositionally biased region" description="Low complexity" evidence="2">
    <location>
        <begin position="2319"/>
        <end position="2328"/>
    </location>
</feature>
<dbReference type="PANTHER" id="PTHR24216:SF65">
    <property type="entry name" value="PAXILLIN-LIKE PROTEIN 1"/>
    <property type="match status" value="1"/>
</dbReference>
<dbReference type="Gene3D" id="1.10.8.10">
    <property type="entry name" value="DNA helicase RuvA subunit, C-terminal domain"/>
    <property type="match status" value="1"/>
</dbReference>
<feature type="compositionally biased region" description="Low complexity" evidence="2">
    <location>
        <begin position="3186"/>
        <end position="3197"/>
    </location>
</feature>
<keyword evidence="1" id="KW-0808">Transferase</keyword>
<feature type="compositionally biased region" description="Polar residues" evidence="2">
    <location>
        <begin position="1773"/>
        <end position="1786"/>
    </location>
</feature>
<dbReference type="InterPro" id="IPR016024">
    <property type="entry name" value="ARM-type_fold"/>
</dbReference>
<dbReference type="InterPro" id="IPR010314">
    <property type="entry name" value="E3_Ub_ligase_DUF913"/>
</dbReference>
<feature type="region of interest" description="Disordered" evidence="2">
    <location>
        <begin position="1841"/>
        <end position="1865"/>
    </location>
</feature>
<dbReference type="InterPro" id="IPR015940">
    <property type="entry name" value="UBA"/>
</dbReference>
<proteinExistence type="predicted"/>
<comment type="caution">
    <text evidence="5">The sequence shown here is derived from an EMBL/GenBank/DDBJ whole genome shotgun (WGS) entry which is preliminary data.</text>
</comment>
<protein>
    <recommendedName>
        <fullName evidence="4">UBA domain-containing protein</fullName>
    </recommendedName>
</protein>
<feature type="compositionally biased region" description="Low complexity" evidence="2">
    <location>
        <begin position="2626"/>
        <end position="2637"/>
    </location>
</feature>
<evidence type="ECO:0000256" key="2">
    <source>
        <dbReference type="SAM" id="MobiDB-lite"/>
    </source>
</evidence>
<evidence type="ECO:0000256" key="1">
    <source>
        <dbReference type="ARBA" id="ARBA00022679"/>
    </source>
</evidence>
<name>A0AAV7XZ50_9NEOP</name>
<feature type="region of interest" description="Disordered" evidence="2">
    <location>
        <begin position="2604"/>
        <end position="2651"/>
    </location>
</feature>
<feature type="compositionally biased region" description="Polar residues" evidence="2">
    <location>
        <begin position="2169"/>
        <end position="2179"/>
    </location>
</feature>
<dbReference type="InterPro" id="IPR041918">
    <property type="entry name" value="UBA_HUWE1"/>
</dbReference>
<dbReference type="Proteomes" id="UP001075354">
    <property type="component" value="Chromosome 2"/>
</dbReference>
<feature type="compositionally biased region" description="Basic residues" evidence="2">
    <location>
        <begin position="3173"/>
        <end position="3185"/>
    </location>
</feature>
<feature type="compositionally biased region" description="Basic and acidic residues" evidence="2">
    <location>
        <begin position="2082"/>
        <end position="2114"/>
    </location>
</feature>
<dbReference type="Pfam" id="PF00627">
    <property type="entry name" value="UBA"/>
    <property type="match status" value="1"/>
</dbReference>
<feature type="region of interest" description="Disordered" evidence="2">
    <location>
        <begin position="1399"/>
        <end position="1431"/>
    </location>
</feature>
<evidence type="ECO:0000259" key="4">
    <source>
        <dbReference type="PROSITE" id="PS50030"/>
    </source>
</evidence>
<feature type="compositionally biased region" description="Basic and acidic residues" evidence="2">
    <location>
        <begin position="2730"/>
        <end position="2747"/>
    </location>
</feature>
<keyword evidence="3" id="KW-0472">Membrane</keyword>
<dbReference type="SUPFAM" id="SSF46934">
    <property type="entry name" value="UBA-like"/>
    <property type="match status" value="1"/>
</dbReference>
<dbReference type="Pfam" id="PF06012">
    <property type="entry name" value="DUF908"/>
    <property type="match status" value="1"/>
</dbReference>
<feature type="region of interest" description="Disordered" evidence="2">
    <location>
        <begin position="1079"/>
        <end position="1107"/>
    </location>
</feature>
<dbReference type="SUPFAM" id="SSF48371">
    <property type="entry name" value="ARM repeat"/>
    <property type="match status" value="2"/>
</dbReference>
<feature type="compositionally biased region" description="Acidic residues" evidence="2">
    <location>
        <begin position="3258"/>
        <end position="3275"/>
    </location>
</feature>
<sequence>MKIDRSRLKKSTSEVPIECQALIEKLRSCSPAELLEELKRIDSWTFGKCELYHWIDILDICDGILEEAAMRAGENTWTLACDLPHKSELKELLLWVLNFTTLLIEHSFSRHLYNSMERLVALLSSCDMHVVLGVLNLLYMFSKRSNFITRLDSDKRQALLSRLTHLAESWGGRDNGFGLADCCKDHPISHFPSSSTTLHFEFYPEDSPAASTTSGATAAPTATISGAHPPPTIKPKGISNPTSVIHIPNIDALDKTPAQIMDQLLTTYAVPKDKQMVLFTHLRLAHSFSNYQRRLQCVQARLQALSVLVYSNALADNSHSLLYPGLMEELVELLEIASPDLVEIRAAALRTLTSIIHLDRNPNFPHRKPGARLNMIIDVTGAASYHGFLPVLVRTCIASLTAPANQASTSSSTEPAAFPLPLATALFSFLYHLASYEAGGEALVSCGMMESLLRVINWPGSELEHITFVTRAVRVIDLITNIEMQAFQAHGGLTSFINRLEMEVNTCRIEQPFEIIPPGHQPHDMDEEARLGDSAQSLDAFDDQDMETESPRGEEDGTEAVGASGESSQPQDGDQTDKQGETDDDSFPNFDYSAAKTGRTCLPQRAALLKSMLNFLKKAIQVEDPAFSDSIRRVMEGSLPSSLKHIISNAEYYGPSLFLLATDVVTVYVFQEPSLLSSLQDNGLTDVVLHALLVKEVPATKEVLGSLPNMFSALCLNTRGLQAFQKCQPFPRIFKVLISPAYLAAMRRRRSSEPMGDTAASLGNAMDELMRHQPTLKQPAMGAIVKLLEELCALGRNPKYVCWRAQNKQEVSPAAVPNNQGSGSSSSNTEGNGSSDEDDEDEEEASSSSHQPQSAVEASAISSSSANSSNTEKTPIALIDYIINVMKFVDAILSNNSTDDHCREFVNQSGLEPLLSVLGLPNLPVDYPVTTAAQSVSAVCKSILNLAHDQHVLQQGLLQLSDVLHTLRPLYTSRSMGGLCSVLLQELVRAPSLENAFSTPSATPLLHAMTAANGYVVMFVHVCRTGQVDVRAISVRSWGSELGLAVLKALSELYVSLVWESTLLLALCSDDILPPGSDFGKEDMEKLRPSSEQDGAASGSALADGSNGMTSAMEALTTTEQLPGSSMEVEGAASAAATAGPSRVSRGTTCCGTTPTQLKYIKPLLGASSRLGRALAELFGLLVKLCVGSPIRPRRTQPGPNAPAQPTPCARAVATSLNCLLARGLNYSLLPSTPIPKLRLTFLICSVGFTTPMLFDEKKYPYHLMLQNFASFGGLENFFETFRWALSAGYTIPLEEGLESPDLPEGTGEFLDAWLLLLEKMVNPRAILESPHAINKVSSTQKPFDPYQYLSNIHKMAFDAVMLMWGKKPLKTYGARMSESMLAILRHILRGEKLMQEKQLKDEEAKKTETADPGASSSGVARRPGEPTVPQINQDHLRSLIDMGFCREVCEEALLQCTTLEQATDYVLNHPTPHTRSTSAVPAVDAEIHPEVFKATAERLLRVDINLHKSRFDVEDTRLLLKCIPTGPHTPVPMHEKVSQSVIYDLLNALAREPVKKEESSTSPSTPVCMLQDEQLQTDNSIAQPSILAAEVSDGNISAATQFNAGTATAAVQLFVPREIPQDLLAEGAATAANSSQGVSVPTGGDDAKKGKDDLVNFSAQQEQIHGVNNMVRIMLRRGLVTDLARVVHSLDLSSPNTASTVNACLKPLETLSRIMAQPSLGSALMKLARSKIQSLEVDPLALPGTPTSGATHAQGEDAAEDPDNTDHDVSGATESMEPNSESRQQQEGDEPCLDDLMDVLVSRERQGSTSSAFVNQTEAMDVEARDDELLSSCHRNTLFTEQEDHIDDESSDSGSNQSAEGLDRDNDDILMIQYSDPDPSGPLVPWNTNASFGLPFGLFDDATNGNNDAGSGLNPGAHIHPLLNTRHSNESNNLSNTRGQRTNRQRRYQYLHLNMRNPNPPVILQRLLGPLTGTIPLAAAATQALANSVRDSRVVLMDHGLGILTNAEEEQIDFVDQSAYLLGPGVAVTMNNTPTALNWWNEESKLLDGECSADLVFVVAHSLVGNLKKYRDEELHERQQKLKKQVEEQKKSEELARKKRAAKGEAEPGKEQGMEVQSIPASLPVNPNPDLESPSEGAPSDLLVQEQNATNCMLESIANYLVPGAGGSSDQSPASTAAGSGIALPPPPEDLPPSWLADPRLAAAAAAAALRPPPRDAPESPAAAEVVSIPDTPASPDQTEAGVPAPSTSGAEAAPQAGPEREDAPEQQQQPPPPPPPQDEVRAQASAQASGQEALAAAMALAEAAVPSTSSERPALDSAAAASTATSGVPELPEGVDPSFLAALPEDMREEVIAEQLRLQRIRQQTMETQSQAGTGITQVNPEFLAALPPAIQEEVLSQQRLEQQRHAAASANPEDPMDTAAFFQNLQPALRQAILADMEDSQISALPPDLAAEAQNLRREWESRNRHMHDRFFTSHPGPSTLSQILRSQVQAASGSRRPVARYAIQTVPQQSRWMTGSWTDREQAALALTSTSGTNIRTRGRPLLDHEALACLLVLLFLDEPRLNTGRLHRVFRNLCYHYQTRDWIIKALLSILERSNESRVTEIQPALPSSETPAKSKRTTRASQAKQAADASKGGAGGSGGNSAGANAKMPGGTSWLNVSVDAALGCRANIFNIQRPPSGKRGYERSNNSSAITVHRQAAPIVCRHVLDLLISLGKSFPGYFIPARPKDQETPPERVGVETRSRASSSQGAASTLSGGEGTSSGPSTSTPGPSSGVSTGNQNEFWDLLLRLDSASSSRKGKNLSRSNSSAGVERNNESDSAHPTNFEASAFGQLLPMLDCEVIKRSTVLTDKLLRLLSLVSVGLGEPNPSGPPMVENQVRLAVQVLTSKTCSEEGLEDTTALLLNLAGYSDAMREMILRLLLEGAMKLAYTVQEHIAALIGELSNLNQKRVREDSTSTDDNPATRQERGLLHDRFTNDTVVVTAPSKLKGGMDLQLPSMVPLTSKTSSQAFFLRILKVIIQLRDAVRLASKKKPSRFEVQSHSTPGAAAAAAAVAAAASAAAAAAAAAATAAAAGTAPSAPPSAQADAVGSSVERMDTDVPAAAAAPSVIQPVPAPAPTSAPAATTASGEDAAAAAAASGTEDAGSSQSLPDAKPAVAAQPPAETPRAARGRGYRAGRTGRRANNQAAAAAAATPQDQADVAGTPAPVEGDAMDTSSPPGAPQSEFEQPLPPEYQSNFHFINPASQQTSQDDLVSSEDDDEDEADEDEEAEGEQRPPLPNLSEQLRLDDLWETLSTCLLQLADTPDHHAVLMLQPAVEAFFLVHAPPPSDRERERSSSSSNRANPGVDLVADVPAGRLGSQGQPQAAGQPAGTASTSGDEVPSTSLALESAVPAPVLSPDQQKFLKFAGL</sequence>
<feature type="compositionally biased region" description="Low complexity" evidence="2">
    <location>
        <begin position="2748"/>
        <end position="2783"/>
    </location>
</feature>
<accession>A0AAV7XZ50</accession>
<feature type="compositionally biased region" description="Low complexity" evidence="2">
    <location>
        <begin position="818"/>
        <end position="834"/>
    </location>
</feature>
<feature type="compositionally biased region" description="Low complexity" evidence="2">
    <location>
        <begin position="846"/>
        <end position="869"/>
    </location>
</feature>
<feature type="compositionally biased region" description="Low complexity" evidence="2">
    <location>
        <begin position="3364"/>
        <end position="3382"/>
    </location>
</feature>
<feature type="region of interest" description="Disordered" evidence="2">
    <location>
        <begin position="3331"/>
        <end position="3397"/>
    </location>
</feature>
<dbReference type="CDD" id="cd14288">
    <property type="entry name" value="UBA_HUWE1"/>
    <property type="match status" value="1"/>
</dbReference>
<keyword evidence="3" id="KW-1133">Transmembrane helix</keyword>
<keyword evidence="3" id="KW-0812">Transmembrane</keyword>
<feature type="region of interest" description="Disordered" evidence="2">
    <location>
        <begin position="3111"/>
        <end position="3286"/>
    </location>
</feature>
<feature type="compositionally biased region" description="Low complexity" evidence="2">
    <location>
        <begin position="1095"/>
        <end position="1107"/>
    </location>
</feature>